<dbReference type="Proteomes" id="UP000475117">
    <property type="component" value="Chromosome"/>
</dbReference>
<accession>A0A6B3L7C6</accession>
<dbReference type="CDD" id="cd18081">
    <property type="entry name" value="RlmH-like"/>
    <property type="match status" value="1"/>
</dbReference>
<dbReference type="GO" id="GO:0005737">
    <property type="term" value="C:cytoplasm"/>
    <property type="evidence" value="ECO:0007669"/>
    <property type="project" value="UniProtKB-SubCell"/>
</dbReference>
<comment type="subcellular location">
    <subcellularLocation>
        <location evidence="5">Cytoplasm</location>
    </subcellularLocation>
</comment>
<dbReference type="Gene3D" id="3.40.1280.10">
    <property type="match status" value="1"/>
</dbReference>
<dbReference type="GO" id="GO:0070038">
    <property type="term" value="F:rRNA (pseudouridine-N3-)-methyltransferase activity"/>
    <property type="evidence" value="ECO:0007669"/>
    <property type="project" value="UniProtKB-UniRule"/>
</dbReference>
<feature type="binding site" evidence="5">
    <location>
        <position position="62"/>
    </location>
    <ligand>
        <name>S-adenosyl-L-methionine</name>
        <dbReference type="ChEBI" id="CHEBI:59789"/>
    </ligand>
</feature>
<dbReference type="Pfam" id="PF02590">
    <property type="entry name" value="SPOUT_MTase"/>
    <property type="match status" value="1"/>
</dbReference>
<proteinExistence type="inferred from homology"/>
<dbReference type="InterPro" id="IPR029028">
    <property type="entry name" value="Alpha/beta_knot_MTases"/>
</dbReference>
<evidence type="ECO:0000313" key="6">
    <source>
        <dbReference type="EMBL" id="QQL46293.1"/>
    </source>
</evidence>
<comment type="subunit">
    <text evidence="5">Homodimer.</text>
</comment>
<keyword evidence="5" id="KW-0698">rRNA processing</keyword>
<comment type="function">
    <text evidence="5">Specifically methylates the pseudouridine at position 1915 (m3Psi1915) in 23S rRNA.</text>
</comment>
<organism evidence="6 7">
    <name type="scientific">Sulfuriroseicoccus oceanibius</name>
    <dbReference type="NCBI Taxonomy" id="2707525"/>
    <lineage>
        <taxon>Bacteria</taxon>
        <taxon>Pseudomonadati</taxon>
        <taxon>Verrucomicrobiota</taxon>
        <taxon>Verrucomicrobiia</taxon>
        <taxon>Verrucomicrobiales</taxon>
        <taxon>Verrucomicrobiaceae</taxon>
        <taxon>Sulfuriroseicoccus</taxon>
    </lineage>
</organism>
<feature type="binding site" evidence="5">
    <location>
        <position position="94"/>
    </location>
    <ligand>
        <name>S-adenosyl-L-methionine</name>
        <dbReference type="ChEBI" id="CHEBI:59789"/>
    </ligand>
</feature>
<evidence type="ECO:0000256" key="4">
    <source>
        <dbReference type="ARBA" id="ARBA00038303"/>
    </source>
</evidence>
<comment type="similarity">
    <text evidence="4 5">Belongs to the RNA methyltransferase RlmH family.</text>
</comment>
<evidence type="ECO:0000256" key="1">
    <source>
        <dbReference type="ARBA" id="ARBA00022603"/>
    </source>
</evidence>
<dbReference type="AlphaFoldDB" id="A0A6B3L7C6"/>
<dbReference type="HAMAP" id="MF_00658">
    <property type="entry name" value="23SrRNA_methyltr_H"/>
    <property type="match status" value="1"/>
</dbReference>
<gene>
    <name evidence="5" type="primary">rlmH</name>
    <name evidence="6" type="ORF">G3M56_006890</name>
</gene>
<evidence type="ECO:0000256" key="2">
    <source>
        <dbReference type="ARBA" id="ARBA00022679"/>
    </source>
</evidence>
<evidence type="ECO:0000313" key="7">
    <source>
        <dbReference type="Proteomes" id="UP000475117"/>
    </source>
</evidence>
<dbReference type="KEGG" id="soa:G3M56_006890"/>
<sequence>MNWKVIIAGKPALKFAKDGVADYEKRLRRFAKLEIVTVRDGSREDVSERLLKASEGCFRIALDERGASWTTMDFVEKVNAWEMRGVKTVALLIGASDGHTEELRKSCDLTLCLGTMTLQHEMALLILMEQIYRVYNIKAGTPYHRV</sequence>
<evidence type="ECO:0000256" key="3">
    <source>
        <dbReference type="ARBA" id="ARBA00022691"/>
    </source>
</evidence>
<keyword evidence="5" id="KW-0963">Cytoplasm</keyword>
<name>A0A6B3L7C6_9BACT</name>
<reference evidence="6 7" key="1">
    <citation type="submission" date="2020-12" db="EMBL/GenBank/DDBJ databases">
        <title>Sulforoseuscoccus oceanibium gen. nov., sp. nov., a representative of the phylum Verrucomicrobia with special cytoplasmic membrane, and proposal of Sulforoseuscoccusaceae fam. nov.</title>
        <authorList>
            <person name="Xi F."/>
        </authorList>
    </citation>
    <scope>NUCLEOTIDE SEQUENCE [LARGE SCALE GENOMIC DNA]</scope>
    <source>
        <strain evidence="6 7">T37</strain>
    </source>
</reference>
<keyword evidence="3 5" id="KW-0949">S-adenosyl-L-methionine</keyword>
<dbReference type="EMBL" id="CP066776">
    <property type="protein sequence ID" value="QQL46293.1"/>
    <property type="molecule type" value="Genomic_DNA"/>
</dbReference>
<dbReference type="PANTHER" id="PTHR33603:SF1">
    <property type="entry name" value="RIBOSOMAL RNA LARGE SUBUNIT METHYLTRANSFERASE H"/>
    <property type="match status" value="1"/>
</dbReference>
<feature type="binding site" evidence="5">
    <location>
        <begin position="113"/>
        <end position="118"/>
    </location>
    <ligand>
        <name>S-adenosyl-L-methionine</name>
        <dbReference type="ChEBI" id="CHEBI:59789"/>
    </ligand>
</feature>
<dbReference type="RefSeq" id="WP_164361453.1">
    <property type="nucleotide sequence ID" value="NZ_CP066776.1"/>
</dbReference>
<comment type="catalytic activity">
    <reaction evidence="5">
        <text>pseudouridine(1915) in 23S rRNA + S-adenosyl-L-methionine = N(3)-methylpseudouridine(1915) in 23S rRNA + S-adenosyl-L-homocysteine + H(+)</text>
        <dbReference type="Rhea" id="RHEA:42752"/>
        <dbReference type="Rhea" id="RHEA-COMP:10221"/>
        <dbReference type="Rhea" id="RHEA-COMP:10222"/>
        <dbReference type="ChEBI" id="CHEBI:15378"/>
        <dbReference type="ChEBI" id="CHEBI:57856"/>
        <dbReference type="ChEBI" id="CHEBI:59789"/>
        <dbReference type="ChEBI" id="CHEBI:65314"/>
        <dbReference type="ChEBI" id="CHEBI:74486"/>
        <dbReference type="EC" id="2.1.1.177"/>
    </reaction>
</comment>
<dbReference type="SUPFAM" id="SSF75217">
    <property type="entry name" value="alpha/beta knot"/>
    <property type="match status" value="1"/>
</dbReference>
<dbReference type="InterPro" id="IPR029026">
    <property type="entry name" value="tRNA_m1G_MTases_N"/>
</dbReference>
<dbReference type="EC" id="2.1.1.177" evidence="5"/>
<evidence type="ECO:0000256" key="5">
    <source>
        <dbReference type="HAMAP-Rule" id="MF_00658"/>
    </source>
</evidence>
<keyword evidence="7" id="KW-1185">Reference proteome</keyword>
<keyword evidence="2 5" id="KW-0808">Transferase</keyword>
<dbReference type="PIRSF" id="PIRSF004505">
    <property type="entry name" value="MT_bac"/>
    <property type="match status" value="1"/>
</dbReference>
<protein>
    <recommendedName>
        <fullName evidence="5">Ribosomal RNA large subunit methyltransferase H</fullName>
        <ecNumber evidence="5">2.1.1.177</ecNumber>
    </recommendedName>
    <alternativeName>
        <fullName evidence="5">23S rRNA (pseudouridine1915-N3)-methyltransferase</fullName>
    </alternativeName>
    <alternativeName>
        <fullName evidence="5">23S rRNA m3Psi1915 methyltransferase</fullName>
    </alternativeName>
    <alternativeName>
        <fullName evidence="5">rRNA (pseudouridine-N3-)-methyltransferase RlmH</fullName>
    </alternativeName>
</protein>
<keyword evidence="1 5" id="KW-0489">Methyltransferase</keyword>
<dbReference type="PANTHER" id="PTHR33603">
    <property type="entry name" value="METHYLTRANSFERASE"/>
    <property type="match status" value="1"/>
</dbReference>
<dbReference type="InterPro" id="IPR003742">
    <property type="entry name" value="RlmH-like"/>
</dbReference>